<accession>E3HBP7</accession>
<dbReference type="EMBL" id="CP002282">
    <property type="protein sequence ID" value="ADO83809.1"/>
    <property type="molecule type" value="Genomic_DNA"/>
</dbReference>
<evidence type="ECO:0000313" key="1">
    <source>
        <dbReference type="EMBL" id="ADO83809.1"/>
    </source>
</evidence>
<dbReference type="AlphaFoldDB" id="E3HBP7"/>
<geneLocation type="plasmid" evidence="1 2">
    <name>pILYOP01</name>
</geneLocation>
<protein>
    <submittedName>
        <fullName evidence="1">Uncharacterized protein</fullName>
    </submittedName>
</protein>
<keyword evidence="1" id="KW-0614">Plasmid</keyword>
<keyword evidence="2" id="KW-1185">Reference proteome</keyword>
<reference evidence="1 2" key="1">
    <citation type="journal article" date="2010" name="Stand. Genomic Sci.">
        <title>Complete genome sequence of Ilyobacter polytropus type strain (CuHbu1).</title>
        <authorList>
            <person name="Sikorski J."/>
            <person name="Chertkov O."/>
            <person name="Lapidus A."/>
            <person name="Nolan M."/>
            <person name="Lucas S."/>
            <person name="Del Rio T.G."/>
            <person name="Tice H."/>
            <person name="Cheng J.F."/>
            <person name="Tapia R."/>
            <person name="Han C."/>
            <person name="Goodwin L."/>
            <person name="Pitluck S."/>
            <person name="Liolios K."/>
            <person name="Ivanova N."/>
            <person name="Mavromatis K."/>
            <person name="Mikhailova N."/>
            <person name="Pati A."/>
            <person name="Chen A."/>
            <person name="Palaniappan K."/>
            <person name="Land M."/>
            <person name="Hauser L."/>
            <person name="Chang Y.J."/>
            <person name="Jeffries C.D."/>
            <person name="Brambilla E."/>
            <person name="Yasawong M."/>
            <person name="Rohde M."/>
            <person name="Pukall R."/>
            <person name="Spring S."/>
            <person name="Goker M."/>
            <person name="Woyke T."/>
            <person name="Bristow J."/>
            <person name="Eisen J.A."/>
            <person name="Markowitz V."/>
            <person name="Hugenholtz P."/>
            <person name="Kyrpides N.C."/>
            <person name="Klenk H.P."/>
        </authorList>
    </citation>
    <scope>NUCLEOTIDE SEQUENCE [LARGE SCALE GENOMIC DNA]</scope>
    <source>
        <strain evidence="2">ATCC 51220 / DSM 2926 / LMG 16218 / CuHBu1</strain>
        <plasmid evidence="2">pILYOP01</plasmid>
    </source>
</reference>
<organism evidence="1 2">
    <name type="scientific">Ilyobacter polytropus (strain ATCC 51220 / DSM 2926 / LMG 16218 / CuHBu1)</name>
    <dbReference type="NCBI Taxonomy" id="572544"/>
    <lineage>
        <taxon>Bacteria</taxon>
        <taxon>Fusobacteriati</taxon>
        <taxon>Fusobacteriota</taxon>
        <taxon>Fusobacteriia</taxon>
        <taxon>Fusobacteriales</taxon>
        <taxon>Fusobacteriaceae</taxon>
        <taxon>Ilyobacter</taxon>
    </lineage>
</organism>
<dbReference type="RefSeq" id="WP_013388471.1">
    <property type="nucleotide sequence ID" value="NC_014633.1"/>
</dbReference>
<gene>
    <name evidence="1" type="ordered locus">Ilyop_2038</name>
</gene>
<evidence type="ECO:0000313" key="2">
    <source>
        <dbReference type="Proteomes" id="UP000006875"/>
    </source>
</evidence>
<dbReference type="HOGENOM" id="CLU_2180297_0_0_0"/>
<dbReference type="KEGG" id="ipo:Ilyop_2038"/>
<proteinExistence type="predicted"/>
<dbReference type="Proteomes" id="UP000006875">
    <property type="component" value="Plasmid pILYOP01"/>
</dbReference>
<dbReference type="OrthoDB" id="1157330at2"/>
<name>E3HBP7_ILYPC</name>
<sequence>MLETIKAIKTYIQTGIKSTAMTIIDTSFAVSAWKMNSAGEMIAKEHWSLDNEDLATATADDFTLRHSVDMSYTSDLSSTVISKIYVEIDVEKNPNKLIPSTLQAELDLL</sequence>